<feature type="coiled-coil region" evidence="1">
    <location>
        <begin position="54"/>
        <end position="88"/>
    </location>
</feature>
<dbReference type="VEuPathDB" id="TriTrypDB:TM35_000023120"/>
<keyword evidence="1" id="KW-0175">Coiled coil</keyword>
<protein>
    <submittedName>
        <fullName evidence="2">Uncharacterized protein</fullName>
    </submittedName>
</protein>
<dbReference type="AlphaFoldDB" id="A0A1X0P7R8"/>
<reference evidence="2 3" key="1">
    <citation type="submission" date="2017-03" db="EMBL/GenBank/DDBJ databases">
        <title>An alternative strategy for trypanosome survival in the mammalian bloodstream revealed through genome and transcriptome analysis of the ubiquitous bovine parasite Trypanosoma (Megatrypanum) theileri.</title>
        <authorList>
            <person name="Kelly S."/>
            <person name="Ivens A."/>
            <person name="Mott A."/>
            <person name="O'Neill E."/>
            <person name="Emms D."/>
            <person name="Macleod O."/>
            <person name="Voorheis P."/>
            <person name="Matthews J."/>
            <person name="Matthews K."/>
            <person name="Carrington M."/>
        </authorList>
    </citation>
    <scope>NUCLEOTIDE SEQUENCE [LARGE SCALE GENOMIC DNA]</scope>
    <source>
        <strain evidence="2">Edinburgh</strain>
    </source>
</reference>
<evidence type="ECO:0000313" key="2">
    <source>
        <dbReference type="EMBL" id="ORC92986.1"/>
    </source>
</evidence>
<sequence>MEPLLVLFNESSEELNTLYRAALQKDDDGNNREARIDAFRVLHDCFTAHTNRMNSEMSACKSDIEREADDLEEEVAELEAELQMLRNTTEGRVHELNYIIVPPLALTTTTTTDSTLPLSAESEGVMEAYQTFMTHLADFTAQLSVMRAALQGLLSQSALQVVSSTSLTAWCGVTNRETWTTREKQLHAAWKTVVEKAGPAGIVTGDAILSTAQDLLTSVIQLGKRALNRVAFGIKEREVRERNLKQFETNQHRLVLWCRQQQANLAALNDPDHIQEFCALLVEYFRDMTGNYKALLETAESLLDNATVQEKILEVNETWVHLQVNTLERLQQTLYEVNEKAVLEEHVEEHTSFCLQLGSFIEEILNSLTAIRDTTSPLHQRSLALAHDCEALRELLPEHDDLCKRLLDFAGRMRIQREAYNCYRAAALSRVTYLTSSSDMAAEAGRRKEEFESCVEELQLWADEKSKTDSWRDIRDQIGNIKTLLQGEQEFTDLVNKRDELEKRNRGKKR</sequence>
<dbReference type="RefSeq" id="XP_028887052.1">
    <property type="nucleotide sequence ID" value="XM_029021630.1"/>
</dbReference>
<dbReference type="OrthoDB" id="271047at2759"/>
<gene>
    <name evidence="2" type="ORF">TM35_000023120</name>
</gene>
<dbReference type="GeneID" id="39981410"/>
<keyword evidence="3" id="KW-1185">Reference proteome</keyword>
<dbReference type="Proteomes" id="UP000192257">
    <property type="component" value="Unassembled WGS sequence"/>
</dbReference>
<accession>A0A1X0P7R8</accession>
<name>A0A1X0P7R8_9TRYP</name>
<dbReference type="EMBL" id="NBCO01000002">
    <property type="protein sequence ID" value="ORC92986.1"/>
    <property type="molecule type" value="Genomic_DNA"/>
</dbReference>
<proteinExistence type="predicted"/>
<evidence type="ECO:0000256" key="1">
    <source>
        <dbReference type="SAM" id="Coils"/>
    </source>
</evidence>
<organism evidence="2 3">
    <name type="scientific">Trypanosoma theileri</name>
    <dbReference type="NCBI Taxonomy" id="67003"/>
    <lineage>
        <taxon>Eukaryota</taxon>
        <taxon>Discoba</taxon>
        <taxon>Euglenozoa</taxon>
        <taxon>Kinetoplastea</taxon>
        <taxon>Metakinetoplastina</taxon>
        <taxon>Trypanosomatida</taxon>
        <taxon>Trypanosomatidae</taxon>
        <taxon>Trypanosoma</taxon>
    </lineage>
</organism>
<comment type="caution">
    <text evidence="2">The sequence shown here is derived from an EMBL/GenBank/DDBJ whole genome shotgun (WGS) entry which is preliminary data.</text>
</comment>
<evidence type="ECO:0000313" key="3">
    <source>
        <dbReference type="Proteomes" id="UP000192257"/>
    </source>
</evidence>